<dbReference type="InterPro" id="IPR005198">
    <property type="entry name" value="Glyco_hydro_76"/>
</dbReference>
<evidence type="ECO:0000256" key="2">
    <source>
        <dbReference type="SAM" id="SignalP"/>
    </source>
</evidence>
<dbReference type="InterPro" id="IPR008928">
    <property type="entry name" value="6-hairpin_glycosidase_sf"/>
</dbReference>
<dbReference type="AlphaFoldDB" id="A0A9P4M1Z0"/>
<dbReference type="PANTHER" id="PTHR47791">
    <property type="entry name" value="MEIOTICALLY UP-REGULATED GENE 191 PROTEIN"/>
    <property type="match status" value="1"/>
</dbReference>
<protein>
    <submittedName>
        <fullName evidence="3">Glycoside hydrolase family 76 protein</fullName>
    </submittedName>
</protein>
<proteinExistence type="predicted"/>
<organism evidence="3 4">
    <name type="scientific">Saccharata proteae CBS 121410</name>
    <dbReference type="NCBI Taxonomy" id="1314787"/>
    <lineage>
        <taxon>Eukaryota</taxon>
        <taxon>Fungi</taxon>
        <taxon>Dikarya</taxon>
        <taxon>Ascomycota</taxon>
        <taxon>Pezizomycotina</taxon>
        <taxon>Dothideomycetes</taxon>
        <taxon>Dothideomycetes incertae sedis</taxon>
        <taxon>Botryosphaeriales</taxon>
        <taxon>Saccharataceae</taxon>
        <taxon>Saccharata</taxon>
    </lineage>
</organism>
<dbReference type="EMBL" id="ML978713">
    <property type="protein sequence ID" value="KAF2090399.1"/>
    <property type="molecule type" value="Genomic_DNA"/>
</dbReference>
<dbReference type="OrthoDB" id="4104179at2759"/>
<keyword evidence="2" id="KW-0732">Signal</keyword>
<keyword evidence="3" id="KW-0378">Hydrolase</keyword>
<dbReference type="Gene3D" id="1.50.10.20">
    <property type="match status" value="1"/>
</dbReference>
<gene>
    <name evidence="3" type="ORF">K490DRAFT_35860</name>
</gene>
<evidence type="ECO:0000313" key="3">
    <source>
        <dbReference type="EMBL" id="KAF2090399.1"/>
    </source>
</evidence>
<dbReference type="Proteomes" id="UP000799776">
    <property type="component" value="Unassembled WGS sequence"/>
</dbReference>
<feature type="chain" id="PRO_5040390336" evidence="2">
    <location>
        <begin position="39"/>
        <end position="637"/>
    </location>
</feature>
<dbReference type="PANTHER" id="PTHR47791:SF2">
    <property type="entry name" value="ENDO MANNANASE, GH76 FAMILY (EUROFUNG)"/>
    <property type="match status" value="1"/>
</dbReference>
<dbReference type="InterPro" id="IPR053169">
    <property type="entry name" value="MUG_Protein"/>
</dbReference>
<accession>A0A9P4M1Z0</accession>
<reference evidence="3" key="1">
    <citation type="journal article" date="2020" name="Stud. Mycol.">
        <title>101 Dothideomycetes genomes: a test case for predicting lifestyles and emergence of pathogens.</title>
        <authorList>
            <person name="Haridas S."/>
            <person name="Albert R."/>
            <person name="Binder M."/>
            <person name="Bloem J."/>
            <person name="Labutti K."/>
            <person name="Salamov A."/>
            <person name="Andreopoulos B."/>
            <person name="Baker S."/>
            <person name="Barry K."/>
            <person name="Bills G."/>
            <person name="Bluhm B."/>
            <person name="Cannon C."/>
            <person name="Castanera R."/>
            <person name="Culley D."/>
            <person name="Daum C."/>
            <person name="Ezra D."/>
            <person name="Gonzalez J."/>
            <person name="Henrissat B."/>
            <person name="Kuo A."/>
            <person name="Liang C."/>
            <person name="Lipzen A."/>
            <person name="Lutzoni F."/>
            <person name="Magnuson J."/>
            <person name="Mondo S."/>
            <person name="Nolan M."/>
            <person name="Ohm R."/>
            <person name="Pangilinan J."/>
            <person name="Park H.-J."/>
            <person name="Ramirez L."/>
            <person name="Alfaro M."/>
            <person name="Sun H."/>
            <person name="Tritt A."/>
            <person name="Yoshinaga Y."/>
            <person name="Zwiers L.-H."/>
            <person name="Turgeon B."/>
            <person name="Goodwin S."/>
            <person name="Spatafora J."/>
            <person name="Crous P."/>
            <person name="Grigoriev I."/>
        </authorList>
    </citation>
    <scope>NUCLEOTIDE SEQUENCE</scope>
    <source>
        <strain evidence="3">CBS 121410</strain>
    </source>
</reference>
<evidence type="ECO:0000256" key="1">
    <source>
        <dbReference type="SAM" id="MobiDB-lite"/>
    </source>
</evidence>
<evidence type="ECO:0000313" key="4">
    <source>
        <dbReference type="Proteomes" id="UP000799776"/>
    </source>
</evidence>
<dbReference type="GO" id="GO:0016787">
    <property type="term" value="F:hydrolase activity"/>
    <property type="evidence" value="ECO:0007669"/>
    <property type="project" value="UniProtKB-KW"/>
</dbReference>
<feature type="region of interest" description="Disordered" evidence="1">
    <location>
        <begin position="300"/>
        <end position="326"/>
    </location>
</feature>
<sequence length="637" mass="69926">MAFGPALSSASPHPPHHRLAWRWLVALTALLFLEAVSASVFADSNPLGESSFPRHAVHEAQLPASSDDSTTFNHHHDGETNAALDALNPLEELHSALQTMQNHYFELWLGIWPSAIDWTAAVMSTFTSATLHSLTRSLDYIIPGNSETTLEGQRIENEINKYFSHTTAYYFGEDAFGIRMQAYDDMLWVVLGWLENIRFINMHADLHYRPSRTEKDGRQGDGEKEEAWYGKQFEASFAHRAHIFYDIASKGWDDKLCGGGMTWNPNLTPYKNAITNQLFISASIGMYLYFPGDSNASPFMSSTSPSSSAGGSAGANDDGIPPSHPHSPHYLHAAKRAYRWLRHSNMTNAQGLYVDGFHIRNWGVNNTIGTGQCDVRNEMVYTYNQGVVLSGLRGLWEATGELDYLLDGHTLVRNVVRATGWHDRWRRSGGDDDTAGAPGWAGLGRAGILEEYCDHAGTCSQDGQTFKGIFFHHLTAFCAPLPRVARVPGKTVGAGPEVALLHQQSCREYAGWVALNARMALGTRDARGRFGGWWGGGAGGEKAGGEGKGEMPVLLPTGAVDYRNNGSVPVDEVWVPFAADAASSWISGRRHAGRGRRDGNVVLADVNDRGRGRTVETQGGGVAVVRAMWEFVNVYRD</sequence>
<keyword evidence="4" id="KW-1185">Reference proteome</keyword>
<dbReference type="Pfam" id="PF03663">
    <property type="entry name" value="Glyco_hydro_76"/>
    <property type="match status" value="1"/>
</dbReference>
<name>A0A9P4M1Z0_9PEZI</name>
<comment type="caution">
    <text evidence="3">The sequence shown here is derived from an EMBL/GenBank/DDBJ whole genome shotgun (WGS) entry which is preliminary data.</text>
</comment>
<dbReference type="GO" id="GO:0005975">
    <property type="term" value="P:carbohydrate metabolic process"/>
    <property type="evidence" value="ECO:0007669"/>
    <property type="project" value="InterPro"/>
</dbReference>
<dbReference type="SUPFAM" id="SSF48208">
    <property type="entry name" value="Six-hairpin glycosidases"/>
    <property type="match status" value="1"/>
</dbReference>
<feature type="compositionally biased region" description="Low complexity" evidence="1">
    <location>
        <begin position="300"/>
        <end position="321"/>
    </location>
</feature>
<feature type="signal peptide" evidence="2">
    <location>
        <begin position="1"/>
        <end position="38"/>
    </location>
</feature>